<comment type="caution">
    <text evidence="2">The sequence shown here is derived from an EMBL/GenBank/DDBJ whole genome shotgun (WGS) entry which is preliminary data.</text>
</comment>
<feature type="signal peptide" evidence="1">
    <location>
        <begin position="1"/>
        <end position="20"/>
    </location>
</feature>
<evidence type="ECO:0000256" key="1">
    <source>
        <dbReference type="SAM" id="SignalP"/>
    </source>
</evidence>
<dbReference type="NCBIfam" id="TIGR04183">
    <property type="entry name" value="Por_Secre_tail"/>
    <property type="match status" value="1"/>
</dbReference>
<evidence type="ECO:0008006" key="4">
    <source>
        <dbReference type="Google" id="ProtNLM"/>
    </source>
</evidence>
<dbReference type="InterPro" id="IPR026444">
    <property type="entry name" value="Secre_tail"/>
</dbReference>
<evidence type="ECO:0000313" key="3">
    <source>
        <dbReference type="Proteomes" id="UP000541352"/>
    </source>
</evidence>
<evidence type="ECO:0000313" key="2">
    <source>
        <dbReference type="EMBL" id="MBB3840838.1"/>
    </source>
</evidence>
<feature type="chain" id="PRO_5031038143" description="T9SS type A sorting domain-containing protein" evidence="1">
    <location>
        <begin position="21"/>
        <end position="786"/>
    </location>
</feature>
<dbReference type="EMBL" id="JACIBY010000012">
    <property type="protein sequence ID" value="MBB3840838.1"/>
    <property type="molecule type" value="Genomic_DNA"/>
</dbReference>
<dbReference type="RefSeq" id="WP_183978082.1">
    <property type="nucleotide sequence ID" value="NZ_JACIBY010000012.1"/>
</dbReference>
<reference evidence="2 3" key="1">
    <citation type="submission" date="2020-08" db="EMBL/GenBank/DDBJ databases">
        <title>Genomic Encyclopedia of Type Strains, Phase IV (KMG-IV): sequencing the most valuable type-strain genomes for metagenomic binning, comparative biology and taxonomic classification.</title>
        <authorList>
            <person name="Goeker M."/>
        </authorList>
    </citation>
    <scope>NUCLEOTIDE SEQUENCE [LARGE SCALE GENOMIC DNA]</scope>
    <source>
        <strain evidence="2 3">DSM 17976</strain>
    </source>
</reference>
<dbReference type="AlphaFoldDB" id="A0A7W6ESN6"/>
<accession>A0A7W6ESN6</accession>
<keyword evidence="3" id="KW-1185">Reference proteome</keyword>
<dbReference type="Proteomes" id="UP000541352">
    <property type="component" value="Unassembled WGS sequence"/>
</dbReference>
<gene>
    <name evidence="2" type="ORF">FHS57_004858</name>
</gene>
<proteinExistence type="predicted"/>
<protein>
    <recommendedName>
        <fullName evidence="4">T9SS type A sorting domain-containing protein</fullName>
    </recommendedName>
</protein>
<dbReference type="InterPro" id="IPR013783">
    <property type="entry name" value="Ig-like_fold"/>
</dbReference>
<keyword evidence="1" id="KW-0732">Signal</keyword>
<organism evidence="2 3">
    <name type="scientific">Runella defluvii</name>
    <dbReference type="NCBI Taxonomy" id="370973"/>
    <lineage>
        <taxon>Bacteria</taxon>
        <taxon>Pseudomonadati</taxon>
        <taxon>Bacteroidota</taxon>
        <taxon>Cytophagia</taxon>
        <taxon>Cytophagales</taxon>
        <taxon>Spirosomataceae</taxon>
        <taxon>Runella</taxon>
    </lineage>
</organism>
<sequence>MKRLLFTPLLVALSIYSVWAQSTLDVRTQWEKGYGASLLGEVALGWPVSKATPNGNILFSFPYRLCASKCSTTIVYRSIVRDSLYKTDGSYVPSQGGTLAFVKGYSTKLSGGWDEATNKFYTTSTYYSPNFDEIGKVTQSQPAYISSVNPLSNGALIMSTTATMGDYSDSLVRYDAQGKRVWAVATANYNRTQNETTWRASATVTPMYHGEEAAFISSKSVRDINNFNTIISQQTDLKVLTGNGTEKWSAIVESPLTYTKVVGTDTQGQWYVLTQRDSLGRVLTFSGEGVKVNEVVISIPNLNNNMGVEIQKTADDGFVLYCRNVLNTFFAKYSKTGAREWSYQMPTYVDQLKITSTGNIIAYTQYLNPYNLTILSPTGAEKNKLSLFHLMEGSNGWLYGTTLDKLYAINPLGEIAWTINRASARAVASEDVDGGILLTETFSTKNPTASPYLGTWNLDVVNTFTLSKYSKEGKLLWKTPINKTVTEPDYQVRFMAGAYPSKETKGAYLLTSQVITMSKNASIGNQSNVNYSTSVIKITRPCYTQLTATLATASPSLCGGQTVKLEANPDSLGFLTYQWQRDGQAIITNRQSTFETTTEGVYRVMVSDSVCGTSALSSTIEIKSTPNASATLVTNPPVYAPNKAKLQANEGAGLTYQWLKNGQEIVGAMASSYETAESGAFSVKVSRDGCSRTSPPLTVEVMLPLGVEGTTEAELHISPNPNVGQFELKLPTGWERAQIKLHDVLGRDIPVNQSNGRVTVQAVAGMYWLKALFEGRELTQKVVIHP</sequence>
<dbReference type="Gene3D" id="2.60.40.10">
    <property type="entry name" value="Immunoglobulins"/>
    <property type="match status" value="1"/>
</dbReference>
<name>A0A7W6ESN6_9BACT</name>